<keyword evidence="1" id="KW-1133">Transmembrane helix</keyword>
<keyword evidence="1" id="KW-0472">Membrane</keyword>
<sequence>MVKIINVDLLCTIVVMVTKGLQLITAASIIVCFSLSVFISYFITNNKSLQTDMLCNIECTIINSDVDVDSSTSQGSNSPFLIDPGQLTKGIVGSTSDPKHDTQLIVLDKMTRIPQLHGFYDIISTQITKMYNDDLVFTISLNDDPNKNSRYETTYLWVLSHIDPLNNNNQIYTIIIPHFGIDSNFKIKGWCLAIYDNINKIYSLPLSRIHNMTNSNVEITIDPDLIGNIENFNYTTAVMVRVNDTFLDKPPDYLIDSSPDDDAFWSSWFV</sequence>
<evidence type="ECO:0000313" key="2">
    <source>
        <dbReference type="EMBL" id="VFJ14315.1"/>
    </source>
</evidence>
<organism evidence="2 3">
    <name type="scientific">Candidatus Nitrosocosmicus franklandianus</name>
    <dbReference type="NCBI Taxonomy" id="1798806"/>
    <lineage>
        <taxon>Archaea</taxon>
        <taxon>Nitrososphaerota</taxon>
        <taxon>Nitrososphaeria</taxon>
        <taxon>Nitrososphaerales</taxon>
        <taxon>Nitrososphaeraceae</taxon>
        <taxon>Candidatus Nitrosocosmicus</taxon>
    </lineage>
</organism>
<protein>
    <submittedName>
        <fullName evidence="2">Uncharacterized protein</fullName>
    </submittedName>
</protein>
<proteinExistence type="predicted"/>
<dbReference type="AlphaFoldDB" id="A0A484IC05"/>
<dbReference type="EMBL" id="LR216287">
    <property type="protein sequence ID" value="VFJ14315.1"/>
    <property type="molecule type" value="Genomic_DNA"/>
</dbReference>
<dbReference type="KEGG" id="nfn:NFRAN_1993"/>
<feature type="transmembrane region" description="Helical" evidence="1">
    <location>
        <begin position="20"/>
        <end position="43"/>
    </location>
</feature>
<evidence type="ECO:0000256" key="1">
    <source>
        <dbReference type="SAM" id="Phobius"/>
    </source>
</evidence>
<reference evidence="2 3" key="1">
    <citation type="submission" date="2019-02" db="EMBL/GenBank/DDBJ databases">
        <authorList>
            <person name="Lehtovirta-Morley E L."/>
        </authorList>
    </citation>
    <scope>NUCLEOTIDE SEQUENCE [LARGE SCALE GENOMIC DNA]</scope>
    <source>
        <strain evidence="2">NFRAN1</strain>
    </source>
</reference>
<name>A0A484IC05_9ARCH</name>
<keyword evidence="1" id="KW-0812">Transmembrane</keyword>
<gene>
    <name evidence="2" type="ORF">NFRAN_1993</name>
</gene>
<keyword evidence="3" id="KW-1185">Reference proteome</keyword>
<dbReference type="Proteomes" id="UP000294299">
    <property type="component" value="Chromosome NFRAN"/>
</dbReference>
<accession>A0A484IC05</accession>
<evidence type="ECO:0000313" key="3">
    <source>
        <dbReference type="Proteomes" id="UP000294299"/>
    </source>
</evidence>